<dbReference type="PANTHER" id="PTHR11815">
    <property type="entry name" value="SUCCINYL-COA SYNTHETASE BETA CHAIN"/>
    <property type="match status" value="1"/>
</dbReference>
<accession>A0A420NEK7</accession>
<dbReference type="PANTHER" id="PTHR11815:SF10">
    <property type="entry name" value="SUCCINATE--COA LIGASE [GDP-FORMING] SUBUNIT BETA, MITOCHONDRIAL"/>
    <property type="match status" value="1"/>
</dbReference>
<evidence type="ECO:0000256" key="8">
    <source>
        <dbReference type="PROSITE-ProRule" id="PRU00409"/>
    </source>
</evidence>
<evidence type="ECO:0000313" key="11">
    <source>
        <dbReference type="EMBL" id="RKK78657.1"/>
    </source>
</evidence>
<dbReference type="VEuPathDB" id="FungiDB:FOIG_07680"/>
<feature type="binding site" evidence="7">
    <location>
        <position position="248"/>
    </location>
    <ligand>
        <name>Mg(2+)</name>
        <dbReference type="ChEBI" id="CHEBI:18420"/>
    </ligand>
</feature>
<dbReference type="VEuPathDB" id="FungiDB:FOC4_g10004653"/>
<keyword evidence="5 7" id="KW-0547">Nucleotide-binding</keyword>
<comment type="subcellular location">
    <subcellularLocation>
        <location evidence="7">Mitochondrion</location>
    </subcellularLocation>
</comment>
<dbReference type="InterPro" id="IPR005809">
    <property type="entry name" value="Succ_CoA_ligase-like_bsu"/>
</dbReference>
<dbReference type="GO" id="GO:0000287">
    <property type="term" value="F:magnesium ion binding"/>
    <property type="evidence" value="ECO:0007669"/>
    <property type="project" value="UniProtKB-UniRule"/>
</dbReference>
<organism evidence="11 12">
    <name type="scientific">Fusarium oxysporum</name>
    <name type="common">Fusarium vascular wilt</name>
    <dbReference type="NCBI Taxonomy" id="5507"/>
    <lineage>
        <taxon>Eukaryota</taxon>
        <taxon>Fungi</taxon>
        <taxon>Dikarya</taxon>
        <taxon>Ascomycota</taxon>
        <taxon>Pezizomycotina</taxon>
        <taxon>Sordariomycetes</taxon>
        <taxon>Hypocreomycetidae</taxon>
        <taxon>Hypocreales</taxon>
        <taxon>Nectriaceae</taxon>
        <taxon>Fusarium</taxon>
        <taxon>Fusarium oxysporum species complex</taxon>
    </lineage>
</organism>
<comment type="caution">
    <text evidence="7">Lacks conserved residue(s) required for the propagation of feature annotation.</text>
</comment>
<dbReference type="GO" id="GO:0042709">
    <property type="term" value="C:succinate-CoA ligase complex"/>
    <property type="evidence" value="ECO:0007669"/>
    <property type="project" value="TreeGrafter"/>
</dbReference>
<dbReference type="VEuPathDB" id="FungiDB:HZS61_002673"/>
<comment type="function">
    <text evidence="7">Succinyl-CoA synthetase functions in the citric acid cycle (TCA), coupling the hydrolysis of succinyl-CoA to the synthesis of ATP and thus represents the only step of substrate-level phosphorylation in the TCA. The beta subunit provides nucleotide specificity of the enzyme and binds the substrate succinate, while the binding sites for coenzyme A and phosphate are found in the alpha subunit.</text>
</comment>
<feature type="binding site" evidence="7">
    <location>
        <position position="300"/>
    </location>
    <ligand>
        <name>substrate</name>
        <note>ligand shared with subunit alpha</note>
    </ligand>
</feature>
<comment type="caution">
    <text evidence="11">The sequence shown here is derived from an EMBL/GenBank/DDBJ whole genome shotgun (WGS) entry which is preliminary data.</text>
</comment>
<keyword evidence="7" id="KW-0496">Mitochondrion</keyword>
<evidence type="ECO:0000256" key="2">
    <source>
        <dbReference type="ARBA" id="ARBA00022532"/>
    </source>
</evidence>
<dbReference type="VEuPathDB" id="FungiDB:FOZG_02325"/>
<dbReference type="Pfam" id="PF08442">
    <property type="entry name" value="ATP-grasp_2"/>
    <property type="match status" value="1"/>
</dbReference>
<keyword evidence="6 7" id="KW-0460">Magnesium</keyword>
<dbReference type="HAMAP" id="MF_00558">
    <property type="entry name" value="Succ_CoA_beta"/>
    <property type="match status" value="1"/>
</dbReference>
<comment type="pathway">
    <text evidence="1 7">Carbohydrate metabolism; tricarboxylic acid cycle; succinate from succinyl-CoA (ligase route): step 1/1.</text>
</comment>
<dbReference type="Gene3D" id="3.30.1490.20">
    <property type="entry name" value="ATP-grasp fold, A domain"/>
    <property type="match status" value="1"/>
</dbReference>
<dbReference type="VEuPathDB" id="FungiDB:FOC1_g10001763"/>
<feature type="binding site" evidence="7">
    <location>
        <begin position="80"/>
        <end position="82"/>
    </location>
    <ligand>
        <name>ATP</name>
        <dbReference type="ChEBI" id="CHEBI:30616"/>
    </ligand>
</feature>
<feature type="binding site" evidence="7">
    <location>
        <position position="234"/>
    </location>
    <ligand>
        <name>Mg(2+)</name>
        <dbReference type="ChEBI" id="CHEBI:18420"/>
    </ligand>
</feature>
<evidence type="ECO:0000256" key="3">
    <source>
        <dbReference type="ARBA" id="ARBA00022598"/>
    </source>
</evidence>
<dbReference type="GO" id="GO:0006104">
    <property type="term" value="P:succinyl-CoA metabolic process"/>
    <property type="evidence" value="ECO:0007669"/>
    <property type="project" value="TreeGrafter"/>
</dbReference>
<keyword evidence="2 7" id="KW-0816">Tricarboxylic acid cycle</keyword>
<dbReference type="PIRSF" id="PIRSF001554">
    <property type="entry name" value="SucCS_beta"/>
    <property type="match status" value="1"/>
</dbReference>
<evidence type="ECO:0000256" key="5">
    <source>
        <dbReference type="ARBA" id="ARBA00022741"/>
    </source>
</evidence>
<dbReference type="NCBIfam" id="NF001913">
    <property type="entry name" value="PRK00696.1"/>
    <property type="match status" value="1"/>
</dbReference>
<reference evidence="11 12" key="1">
    <citation type="journal article" date="2018" name="Sci. Rep.">
        <title>Characterisation of pathogen-specific regions and novel effector candidates in Fusarium oxysporum f. sp. cepae.</title>
        <authorList>
            <person name="Armitage A.D."/>
            <person name="Taylor A."/>
            <person name="Sobczyk M.K."/>
            <person name="Baxter L."/>
            <person name="Greenfield B.P."/>
            <person name="Bates H.J."/>
            <person name="Wilson F."/>
            <person name="Jackson A.C."/>
            <person name="Ott S."/>
            <person name="Harrison R.J."/>
            <person name="Clarkson J.P."/>
        </authorList>
    </citation>
    <scope>NUCLEOTIDE SEQUENCE [LARGE SCALE GENOMIC DNA]</scope>
    <source>
        <strain evidence="11 12">Fo_A13</strain>
    </source>
</reference>
<keyword evidence="7 8" id="KW-0067">ATP-binding</keyword>
<dbReference type="InterPro" id="IPR013815">
    <property type="entry name" value="ATP_grasp_subdomain_1"/>
</dbReference>
<comment type="cofactor">
    <cofactor evidence="7">
        <name>Mg(2+)</name>
        <dbReference type="ChEBI" id="CHEBI:18420"/>
    </cofactor>
    <text evidence="7">Binds 1 Mg(2+) ion per subunit.</text>
</comment>
<dbReference type="VEuPathDB" id="FungiDB:FOXG_12819"/>
<dbReference type="Gene3D" id="3.30.470.20">
    <property type="entry name" value="ATP-grasp fold, B domain"/>
    <property type="match status" value="1"/>
</dbReference>
<comment type="similarity">
    <text evidence="7 9">Belongs to the succinate/malate CoA ligase beta subunit family.</text>
</comment>
<dbReference type="GO" id="GO:0006099">
    <property type="term" value="P:tricarboxylic acid cycle"/>
    <property type="evidence" value="ECO:0007669"/>
    <property type="project" value="UniProtKB-UniRule"/>
</dbReference>
<name>A0A420NEK7_FUSOX</name>
<dbReference type="GO" id="GO:0005739">
    <property type="term" value="C:mitochondrion"/>
    <property type="evidence" value="ECO:0007669"/>
    <property type="project" value="UniProtKB-SubCell"/>
</dbReference>
<dbReference type="FunFam" id="3.40.50.261:FF:000001">
    <property type="entry name" value="Succinate--CoA ligase [ADP-forming] subunit beta"/>
    <property type="match status" value="1"/>
</dbReference>
<evidence type="ECO:0000259" key="10">
    <source>
        <dbReference type="PROSITE" id="PS50975"/>
    </source>
</evidence>
<dbReference type="Pfam" id="PF00549">
    <property type="entry name" value="Ligase_CoA"/>
    <property type="match status" value="1"/>
</dbReference>
<dbReference type="SUPFAM" id="SSF52210">
    <property type="entry name" value="Succinyl-CoA synthetase domains"/>
    <property type="match status" value="1"/>
</dbReference>
<evidence type="ECO:0000256" key="4">
    <source>
        <dbReference type="ARBA" id="ARBA00022723"/>
    </source>
</evidence>
<evidence type="ECO:0000313" key="12">
    <source>
        <dbReference type="Proteomes" id="UP000285084"/>
    </source>
</evidence>
<dbReference type="FunFam" id="3.30.470.20:FF:000002">
    <property type="entry name" value="Succinate--CoA ligase [ADP-forming] subunit beta"/>
    <property type="match status" value="1"/>
</dbReference>
<evidence type="ECO:0000256" key="9">
    <source>
        <dbReference type="RuleBase" id="RU361258"/>
    </source>
</evidence>
<dbReference type="InterPro" id="IPR017866">
    <property type="entry name" value="Succ-CoA_synthase_bsu_CS"/>
</dbReference>
<keyword evidence="3 7" id="KW-0436">Ligase</keyword>
<dbReference type="EC" id="6.2.1.5" evidence="7"/>
<feature type="binding site" evidence="7">
    <location>
        <position position="141"/>
    </location>
    <ligand>
        <name>ATP</name>
        <dbReference type="ChEBI" id="CHEBI:30616"/>
    </ligand>
</feature>
<evidence type="ECO:0000256" key="7">
    <source>
        <dbReference type="HAMAP-Rule" id="MF_03219"/>
    </source>
</evidence>
<feature type="binding site" evidence="7">
    <location>
        <position position="73"/>
    </location>
    <ligand>
        <name>ATP</name>
        <dbReference type="ChEBI" id="CHEBI:30616"/>
    </ligand>
</feature>
<dbReference type="InterPro" id="IPR013650">
    <property type="entry name" value="ATP-grasp_succ-CoA_synth-type"/>
</dbReference>
<gene>
    <name evidence="11" type="ORF">BFJ69_g5410</name>
</gene>
<dbReference type="VEuPathDB" id="FungiDB:FOMG_02412"/>
<dbReference type="AlphaFoldDB" id="A0A420NEK7"/>
<keyword evidence="4 7" id="KW-0479">Metal-binding</keyword>
<sequence>MLSKIYTRGAPSGIRAATRSSKPHGARAFSIQEHAAQSILSENGVNVPRGRVATTPQQVISAIDYLGGSGVLKAQILAGGRGKGTFDNGLQGGVRKVNSSLNAQELAGRMLGHRLRTKQTSERGLVVNKVYVTEQVQYEKEFYLSFAVDRTQSKPAIVVSRSGGMNVEEAAEKDPDSIIKLHLSYGKDITRNDANAIAKVLGLASEHSIEQLHTMVSRLYTIFRAKDATLLEINPVVITKEGDLICLDSKFSFDDAACFRQPELAKFREEGEDKDPRQALAASHGFAYVSLDGTIGNIANGAGLAMATMDAIAYYGGTCANFLDAGGKATKDTMVNALRLVLSDERVKVLFINIYGGNSASQGIIRGPVVAEALIDALKEISKSKIPVVVRLEGTDSAEGRKILEGSGLPIHSISDFSEAVQKAVALSRT</sequence>
<dbReference type="InterPro" id="IPR016102">
    <property type="entry name" value="Succinyl-CoA_synth-like"/>
</dbReference>
<evidence type="ECO:0000256" key="1">
    <source>
        <dbReference type="ARBA" id="ARBA00005064"/>
    </source>
</evidence>
<dbReference type="Gene3D" id="3.40.50.261">
    <property type="entry name" value="Succinyl-CoA synthetase domains"/>
    <property type="match status" value="1"/>
</dbReference>
<dbReference type="EMBL" id="MRCX01000037">
    <property type="protein sequence ID" value="RKK78657.1"/>
    <property type="molecule type" value="Genomic_DNA"/>
</dbReference>
<comment type="subunit">
    <text evidence="7 9">Heterodimer of an alpha and a beta subunit.</text>
</comment>
<dbReference type="NCBIfam" id="TIGR01016">
    <property type="entry name" value="sucCoAbeta"/>
    <property type="match status" value="1"/>
</dbReference>
<dbReference type="UniPathway" id="UPA00223">
    <property type="reaction ID" value="UER00999"/>
</dbReference>
<feature type="domain" description="ATP-grasp" evidence="10">
    <location>
        <begin position="37"/>
        <end position="82"/>
    </location>
</feature>
<dbReference type="SUPFAM" id="SSF56059">
    <property type="entry name" value="Glutathione synthetase ATP-binding domain-like"/>
    <property type="match status" value="1"/>
</dbReference>
<dbReference type="GO" id="GO:0004775">
    <property type="term" value="F:succinate-CoA ligase (ADP-forming) activity"/>
    <property type="evidence" value="ECO:0007669"/>
    <property type="project" value="UniProtKB-UniRule"/>
</dbReference>
<dbReference type="GO" id="GO:0005524">
    <property type="term" value="F:ATP binding"/>
    <property type="evidence" value="ECO:0007669"/>
    <property type="project" value="UniProtKB-UniRule"/>
</dbReference>
<dbReference type="Proteomes" id="UP000285084">
    <property type="component" value="Unassembled WGS sequence"/>
</dbReference>
<proteinExistence type="inferred from homology"/>
<dbReference type="PROSITE" id="PS01217">
    <property type="entry name" value="SUCCINYL_COA_LIG_3"/>
    <property type="match status" value="1"/>
</dbReference>
<evidence type="ECO:0000256" key="6">
    <source>
        <dbReference type="ARBA" id="ARBA00022842"/>
    </source>
</evidence>
<protein>
    <recommendedName>
        <fullName evidence="7">Succinate--CoA ligase [ADP-forming] subunit beta, mitochondrial</fullName>
        <ecNumber evidence="7">6.2.1.5</ecNumber>
    </recommendedName>
    <alternativeName>
        <fullName evidence="7">Succinyl-CoA synthetase beta chain</fullName>
        <shortName evidence="7">SCS-beta</shortName>
    </alternativeName>
</protein>
<dbReference type="InterPro" id="IPR011761">
    <property type="entry name" value="ATP-grasp"/>
</dbReference>
<comment type="catalytic activity">
    <reaction evidence="7">
        <text>succinate + ATP + CoA = succinyl-CoA + ADP + phosphate</text>
        <dbReference type="Rhea" id="RHEA:17661"/>
        <dbReference type="ChEBI" id="CHEBI:30031"/>
        <dbReference type="ChEBI" id="CHEBI:30616"/>
        <dbReference type="ChEBI" id="CHEBI:43474"/>
        <dbReference type="ChEBI" id="CHEBI:57287"/>
        <dbReference type="ChEBI" id="CHEBI:57292"/>
        <dbReference type="ChEBI" id="CHEBI:456216"/>
        <dbReference type="EC" id="6.2.1.5"/>
    </reaction>
</comment>
<dbReference type="InterPro" id="IPR005811">
    <property type="entry name" value="SUCC_ACL_C"/>
</dbReference>
<dbReference type="PROSITE" id="PS50975">
    <property type="entry name" value="ATP_GRASP"/>
    <property type="match status" value="1"/>
</dbReference>